<protein>
    <recommendedName>
        <fullName evidence="1">Protein kinase domain-containing protein</fullName>
    </recommendedName>
</protein>
<sequence>MVPKISDFGMARTFGGDQIEGNTNRVVGTFGYMAPEYAFSGQFSTKSDVFSFGIIVLEIVSGKKSNSFKHQKNNHTLIGHAWSLLKEGRAFDLIDVLLRDSCENLEEVVRCIHVGLLCVQQNLMDRPSMSSVVFMLENENVILPQPNPPGYFMDTNLQARDELSFTNTTDSAYSQNTMTITTIIGR</sequence>
<dbReference type="PANTHER" id="PTHR27006:SF606">
    <property type="entry name" value="INTERLEUKIN-1 RECEPTOR-ASSOCIATED KINASE 4"/>
    <property type="match status" value="1"/>
</dbReference>
<evidence type="ECO:0000259" key="1">
    <source>
        <dbReference type="PROSITE" id="PS50011"/>
    </source>
</evidence>
<dbReference type="GO" id="GO:0004672">
    <property type="term" value="F:protein kinase activity"/>
    <property type="evidence" value="ECO:0007669"/>
    <property type="project" value="InterPro"/>
</dbReference>
<accession>A0A803QX11</accession>
<dbReference type="OMA" id="ETNIHEA"/>
<keyword evidence="3" id="KW-1185">Reference proteome</keyword>
<reference evidence="2" key="1">
    <citation type="submission" date="2018-11" db="EMBL/GenBank/DDBJ databases">
        <authorList>
            <person name="Grassa J C."/>
        </authorList>
    </citation>
    <scope>NUCLEOTIDE SEQUENCE [LARGE SCALE GENOMIC DNA]</scope>
</reference>
<dbReference type="PROSITE" id="PS50011">
    <property type="entry name" value="PROTEIN_KINASE_DOM"/>
    <property type="match status" value="1"/>
</dbReference>
<reference evidence="2" key="2">
    <citation type="submission" date="2021-03" db="UniProtKB">
        <authorList>
            <consortium name="EnsemblPlants"/>
        </authorList>
    </citation>
    <scope>IDENTIFICATION</scope>
</reference>
<name>A0A803QX11_CANSA</name>
<proteinExistence type="predicted"/>
<dbReference type="EnsemblPlants" id="novel_model_2440_5bd9a17a">
    <property type="protein sequence ID" value="cds.novel_model_2440_5bd9a17a"/>
    <property type="gene ID" value="novel_gene_1305_5bd9a17a"/>
</dbReference>
<evidence type="ECO:0000313" key="2">
    <source>
        <dbReference type="EnsemblPlants" id="cds.novel_model_2440_5bd9a17a"/>
    </source>
</evidence>
<feature type="domain" description="Protein kinase" evidence="1">
    <location>
        <begin position="1"/>
        <end position="143"/>
    </location>
</feature>
<dbReference type="FunFam" id="1.10.510.10:FF:001722">
    <property type="entry name" value="G-type lectin S-receptor-like serine/threonine-protein kinase B120"/>
    <property type="match status" value="1"/>
</dbReference>
<dbReference type="Gene3D" id="1.10.510.10">
    <property type="entry name" value="Transferase(Phosphotransferase) domain 1"/>
    <property type="match status" value="1"/>
</dbReference>
<dbReference type="InterPro" id="IPR000719">
    <property type="entry name" value="Prot_kinase_dom"/>
</dbReference>
<dbReference type="Pfam" id="PF00069">
    <property type="entry name" value="Pkinase"/>
    <property type="match status" value="1"/>
</dbReference>
<dbReference type="AlphaFoldDB" id="A0A803QX11"/>
<dbReference type="Gramene" id="novel_model_2440_5bd9a17a">
    <property type="protein sequence ID" value="cds.novel_model_2440_5bd9a17a"/>
    <property type="gene ID" value="novel_gene_1305_5bd9a17a"/>
</dbReference>
<dbReference type="GO" id="GO:0005524">
    <property type="term" value="F:ATP binding"/>
    <property type="evidence" value="ECO:0007669"/>
    <property type="project" value="InterPro"/>
</dbReference>
<dbReference type="InterPro" id="IPR011009">
    <property type="entry name" value="Kinase-like_dom_sf"/>
</dbReference>
<dbReference type="PANTHER" id="PTHR27006">
    <property type="entry name" value="PROMASTIGOTE SURFACE ANTIGEN PROTEIN PSA"/>
    <property type="match status" value="1"/>
</dbReference>
<dbReference type="Proteomes" id="UP000596661">
    <property type="component" value="Chromosome 3"/>
</dbReference>
<dbReference type="SUPFAM" id="SSF56112">
    <property type="entry name" value="Protein kinase-like (PK-like)"/>
    <property type="match status" value="1"/>
</dbReference>
<evidence type="ECO:0000313" key="3">
    <source>
        <dbReference type="Proteomes" id="UP000596661"/>
    </source>
</evidence>
<organism evidence="2 3">
    <name type="scientific">Cannabis sativa</name>
    <name type="common">Hemp</name>
    <name type="synonym">Marijuana</name>
    <dbReference type="NCBI Taxonomy" id="3483"/>
    <lineage>
        <taxon>Eukaryota</taxon>
        <taxon>Viridiplantae</taxon>
        <taxon>Streptophyta</taxon>
        <taxon>Embryophyta</taxon>
        <taxon>Tracheophyta</taxon>
        <taxon>Spermatophyta</taxon>
        <taxon>Magnoliopsida</taxon>
        <taxon>eudicotyledons</taxon>
        <taxon>Gunneridae</taxon>
        <taxon>Pentapetalae</taxon>
        <taxon>rosids</taxon>
        <taxon>fabids</taxon>
        <taxon>Rosales</taxon>
        <taxon>Cannabaceae</taxon>
        <taxon>Cannabis</taxon>
    </lineage>
</organism>
<dbReference type="EMBL" id="UZAU01000246">
    <property type="status" value="NOT_ANNOTATED_CDS"/>
    <property type="molecule type" value="Genomic_DNA"/>
</dbReference>